<feature type="transmembrane region" description="Helical" evidence="6">
    <location>
        <begin position="387"/>
        <end position="407"/>
    </location>
</feature>
<dbReference type="InterPro" id="IPR051125">
    <property type="entry name" value="ABC-4/HrtB_transporter"/>
</dbReference>
<feature type="transmembrane region" description="Helical" evidence="6">
    <location>
        <begin position="334"/>
        <end position="367"/>
    </location>
</feature>
<keyword evidence="2" id="KW-1003">Cell membrane</keyword>
<keyword evidence="4 6" id="KW-1133">Transmembrane helix</keyword>
<dbReference type="Pfam" id="PF12704">
    <property type="entry name" value="MacB_PCD"/>
    <property type="match status" value="1"/>
</dbReference>
<evidence type="ECO:0000259" key="7">
    <source>
        <dbReference type="Pfam" id="PF02687"/>
    </source>
</evidence>
<keyword evidence="3 6" id="KW-0812">Transmembrane</keyword>
<evidence type="ECO:0000256" key="4">
    <source>
        <dbReference type="ARBA" id="ARBA00022989"/>
    </source>
</evidence>
<comment type="caution">
    <text evidence="9">The sequence shown here is derived from an EMBL/GenBank/DDBJ whole genome shotgun (WGS) entry which is preliminary data.</text>
</comment>
<evidence type="ECO:0000256" key="5">
    <source>
        <dbReference type="ARBA" id="ARBA00023136"/>
    </source>
</evidence>
<dbReference type="RefSeq" id="WP_135282125.1">
    <property type="nucleotide sequence ID" value="NZ_SRIO01000011.1"/>
</dbReference>
<dbReference type="EMBL" id="SRIO01000011">
    <property type="protein sequence ID" value="TFZ82196.1"/>
    <property type="molecule type" value="Genomic_DNA"/>
</dbReference>
<dbReference type="InterPro" id="IPR025857">
    <property type="entry name" value="MacB_PCD"/>
</dbReference>
<dbReference type="InterPro" id="IPR003838">
    <property type="entry name" value="ABC3_permease_C"/>
</dbReference>
<feature type="domain" description="MacB-like periplasmic core" evidence="8">
    <location>
        <begin position="19"/>
        <end position="207"/>
    </location>
</feature>
<gene>
    <name evidence="9" type="ORF">E4680_09270</name>
</gene>
<comment type="subcellular location">
    <subcellularLocation>
        <location evidence="1">Cell membrane</location>
        <topology evidence="1">Multi-pass membrane protein</topology>
    </subcellularLocation>
</comment>
<evidence type="ECO:0000313" key="9">
    <source>
        <dbReference type="EMBL" id="TFZ82196.1"/>
    </source>
</evidence>
<name>A0A4Z0F9E5_9GAMM</name>
<dbReference type="OrthoDB" id="9784014at2"/>
<feature type="domain" description="ABC3 transporter permease C-terminal" evidence="7">
    <location>
        <begin position="292"/>
        <end position="410"/>
    </location>
</feature>
<dbReference type="PANTHER" id="PTHR43738">
    <property type="entry name" value="ABC TRANSPORTER, MEMBRANE PROTEIN"/>
    <property type="match status" value="1"/>
</dbReference>
<evidence type="ECO:0000313" key="10">
    <source>
        <dbReference type="Proteomes" id="UP000297890"/>
    </source>
</evidence>
<feature type="transmembrane region" description="Helical" evidence="6">
    <location>
        <begin position="289"/>
        <end position="313"/>
    </location>
</feature>
<accession>A0A4Z0F9E5</accession>
<proteinExistence type="predicted"/>
<evidence type="ECO:0000256" key="6">
    <source>
        <dbReference type="SAM" id="Phobius"/>
    </source>
</evidence>
<protein>
    <submittedName>
        <fullName evidence="9">FtsX-like permease family protein</fullName>
    </submittedName>
</protein>
<keyword evidence="10" id="KW-1185">Reference proteome</keyword>
<dbReference type="GO" id="GO:0005886">
    <property type="term" value="C:plasma membrane"/>
    <property type="evidence" value="ECO:0007669"/>
    <property type="project" value="UniProtKB-SubCell"/>
</dbReference>
<dbReference type="AlphaFoldDB" id="A0A4Z0F9E5"/>
<reference evidence="9 10" key="1">
    <citation type="journal article" date="2019" name="ISME J.">
        <title>Candidatus Macondimonas diazotrophica, a novel gammaproteobacterial genus dominating crude-oil-contaminated coastal sediments.</title>
        <authorList>
            <person name="Karthikeyan S."/>
            <person name="Konstantinidis K."/>
        </authorList>
    </citation>
    <scope>NUCLEOTIDE SEQUENCE [LARGE SCALE GENOMIC DNA]</scope>
    <source>
        <strain evidence="9 10">KTK01</strain>
    </source>
</reference>
<sequence length="419" mass="45245">MPIVRLAWKSLLNRRLTAGLTLLSIALSVTLLIGVERVRVETRESFAHTISGTDLIVGARSGGVQLLLYAVFRIGNATNNISWKSYQDIAALPNVAWSLPISLGDSHRGYRVMGTTEDYFRQYRYARDRGLTFDQGHAFDDLYDTVLGAEVAEALGYQLGDSVVIAHGANDVRFARHEDKPFRVAGVLKRTGTPVDRTVHVSLEAIEAIHIDWRGGAPLPGLSTSAEKARHKDLTPRAITAALVGLESKIATFQVQRTINDYAEEPLTAILPGVALSELWGITAIAENALLIVSGFVVVVGLFGMLTALFTGLNERRREMAILRSVGARPMHVFALIMGEAAALTLAGIGVGLGLLYGLLAVARPIIEARYGIHISLGGLSRHELRLLGIVVLAGLVAGMLPAYRAYKLSLADGLSIRI</sequence>
<evidence type="ECO:0000256" key="2">
    <source>
        <dbReference type="ARBA" id="ARBA00022475"/>
    </source>
</evidence>
<dbReference type="Proteomes" id="UP000297890">
    <property type="component" value="Unassembled WGS sequence"/>
</dbReference>
<dbReference type="Pfam" id="PF02687">
    <property type="entry name" value="FtsX"/>
    <property type="match status" value="1"/>
</dbReference>
<dbReference type="PANTHER" id="PTHR43738:SF2">
    <property type="entry name" value="ABC TRANSPORTER PERMEASE"/>
    <property type="match status" value="1"/>
</dbReference>
<evidence type="ECO:0000256" key="3">
    <source>
        <dbReference type="ARBA" id="ARBA00022692"/>
    </source>
</evidence>
<evidence type="ECO:0000259" key="8">
    <source>
        <dbReference type="Pfam" id="PF12704"/>
    </source>
</evidence>
<evidence type="ECO:0000256" key="1">
    <source>
        <dbReference type="ARBA" id="ARBA00004651"/>
    </source>
</evidence>
<organism evidence="9 10">
    <name type="scientific">Candidatus Macondimonas diazotrophica</name>
    <dbReference type="NCBI Taxonomy" id="2305248"/>
    <lineage>
        <taxon>Bacteria</taxon>
        <taxon>Pseudomonadati</taxon>
        <taxon>Pseudomonadota</taxon>
        <taxon>Gammaproteobacteria</taxon>
        <taxon>Chromatiales</taxon>
        <taxon>Ectothiorhodospiraceae</taxon>
        <taxon>Candidatus Macondimonas</taxon>
    </lineage>
</organism>
<keyword evidence="5 6" id="KW-0472">Membrane</keyword>